<protein>
    <submittedName>
        <fullName evidence="1">Uncharacterized protein</fullName>
    </submittedName>
</protein>
<name>A0A1M5R5F3_9BACT</name>
<evidence type="ECO:0000313" key="1">
    <source>
        <dbReference type="EMBL" id="SHH21316.1"/>
    </source>
</evidence>
<accession>A0A1M5R5F3</accession>
<organism evidence="1 2">
    <name type="scientific">Chryseolinea serpens</name>
    <dbReference type="NCBI Taxonomy" id="947013"/>
    <lineage>
        <taxon>Bacteria</taxon>
        <taxon>Pseudomonadati</taxon>
        <taxon>Bacteroidota</taxon>
        <taxon>Cytophagia</taxon>
        <taxon>Cytophagales</taxon>
        <taxon>Fulvivirgaceae</taxon>
        <taxon>Chryseolinea</taxon>
    </lineage>
</organism>
<keyword evidence="2" id="KW-1185">Reference proteome</keyword>
<dbReference type="RefSeq" id="WP_221408728.1">
    <property type="nucleotide sequence ID" value="NZ_FQWQ01000002.1"/>
</dbReference>
<proteinExistence type="predicted"/>
<reference evidence="1 2" key="1">
    <citation type="submission" date="2016-11" db="EMBL/GenBank/DDBJ databases">
        <authorList>
            <person name="Jaros S."/>
            <person name="Januszkiewicz K."/>
            <person name="Wedrychowicz H."/>
        </authorList>
    </citation>
    <scope>NUCLEOTIDE SEQUENCE [LARGE SCALE GENOMIC DNA]</scope>
    <source>
        <strain evidence="1 2">DSM 24574</strain>
    </source>
</reference>
<dbReference type="Proteomes" id="UP000184212">
    <property type="component" value="Unassembled WGS sequence"/>
</dbReference>
<gene>
    <name evidence="1" type="ORF">SAMN04488109_3192</name>
</gene>
<evidence type="ECO:0000313" key="2">
    <source>
        <dbReference type="Proteomes" id="UP000184212"/>
    </source>
</evidence>
<dbReference type="EMBL" id="FQWQ01000002">
    <property type="protein sequence ID" value="SHH21316.1"/>
    <property type="molecule type" value="Genomic_DNA"/>
</dbReference>
<dbReference type="STRING" id="947013.SAMN04488109_3192"/>
<dbReference type="AlphaFoldDB" id="A0A1M5R5F3"/>
<sequence length="231" mass="26634">MNLFSLFSKNKITLRVTLPKGLRIDRLEEKITFVGTMDEISKFAQEIRKISKLNDGALASVDQYIFKVSGYRTDDGFRKNWIELPGRGWGVMASKFLEVVERYEENPFWFNSCGYTDKLPMDIGVEVTDLEGGTKGERLHEPPDALDGAQVLKWAWSGNKPFGVMPFVDDEREIEIYGLAICQYKDSLQIYRFSCSSDWEVQNDAPYDSIEEALKQLPDQYRNVEAEWRDA</sequence>